<evidence type="ECO:0000256" key="1">
    <source>
        <dbReference type="ARBA" id="ARBA00022574"/>
    </source>
</evidence>
<dbReference type="GO" id="GO:0080008">
    <property type="term" value="C:Cul4-RING E3 ubiquitin ligase complex"/>
    <property type="evidence" value="ECO:0007669"/>
    <property type="project" value="TreeGrafter"/>
</dbReference>
<dbReference type="InterPro" id="IPR045151">
    <property type="entry name" value="DCAF8"/>
</dbReference>
<dbReference type="Proteomes" id="UP000274922">
    <property type="component" value="Unassembled WGS sequence"/>
</dbReference>
<gene>
    <name evidence="3" type="ORF">CXG81DRAFT_28716</name>
</gene>
<dbReference type="OrthoDB" id="427795at2759"/>
<dbReference type="SMART" id="SM00320">
    <property type="entry name" value="WD40"/>
    <property type="match status" value="3"/>
</dbReference>
<dbReference type="STRING" id="1555241.A0A4P9X0F8"/>
<reference evidence="4" key="1">
    <citation type="journal article" date="2018" name="Nat. Microbiol.">
        <title>Leveraging single-cell genomics to expand the fungal tree of life.</title>
        <authorList>
            <person name="Ahrendt S.R."/>
            <person name="Quandt C.A."/>
            <person name="Ciobanu D."/>
            <person name="Clum A."/>
            <person name="Salamov A."/>
            <person name="Andreopoulos B."/>
            <person name="Cheng J.F."/>
            <person name="Woyke T."/>
            <person name="Pelin A."/>
            <person name="Henrissat B."/>
            <person name="Reynolds N.K."/>
            <person name="Benny G.L."/>
            <person name="Smith M.E."/>
            <person name="James T.Y."/>
            <person name="Grigoriev I.V."/>
        </authorList>
    </citation>
    <scope>NUCLEOTIDE SEQUENCE [LARGE SCALE GENOMIC DNA]</scope>
    <source>
        <strain evidence="4">ATCC 52028</strain>
    </source>
</reference>
<dbReference type="Gene3D" id="2.130.10.10">
    <property type="entry name" value="YVTN repeat-like/Quinoprotein amine dehydrogenase"/>
    <property type="match status" value="1"/>
</dbReference>
<dbReference type="PANTHER" id="PTHR15574:SF40">
    <property type="entry name" value="WD AND TETRATRICOPEPTIDE REPEATS PROTEIN 1"/>
    <property type="match status" value="1"/>
</dbReference>
<dbReference type="EMBL" id="ML014431">
    <property type="protein sequence ID" value="RKO98452.1"/>
    <property type="molecule type" value="Genomic_DNA"/>
</dbReference>
<dbReference type="AlphaFoldDB" id="A0A4P9X0F8"/>
<proteinExistence type="predicted"/>
<dbReference type="Pfam" id="PF00400">
    <property type="entry name" value="WD40"/>
    <property type="match status" value="2"/>
</dbReference>
<keyword evidence="1" id="KW-0853">WD repeat</keyword>
<evidence type="ECO:0008006" key="5">
    <source>
        <dbReference type="Google" id="ProtNLM"/>
    </source>
</evidence>
<dbReference type="InterPro" id="IPR015943">
    <property type="entry name" value="WD40/YVTN_repeat-like_dom_sf"/>
</dbReference>
<name>A0A4P9X0F8_9FUNG</name>
<protein>
    <recommendedName>
        <fullName evidence="5">WD40 repeat-like protein</fullName>
    </recommendedName>
</protein>
<dbReference type="InterPro" id="IPR036322">
    <property type="entry name" value="WD40_repeat_dom_sf"/>
</dbReference>
<dbReference type="InterPro" id="IPR001680">
    <property type="entry name" value="WD40_rpt"/>
</dbReference>
<accession>A0A4P9X0F8</accession>
<dbReference type="GO" id="GO:0005737">
    <property type="term" value="C:cytoplasm"/>
    <property type="evidence" value="ECO:0007669"/>
    <property type="project" value="TreeGrafter"/>
</dbReference>
<organism evidence="3 4">
    <name type="scientific">Caulochytrium protostelioides</name>
    <dbReference type="NCBI Taxonomy" id="1555241"/>
    <lineage>
        <taxon>Eukaryota</taxon>
        <taxon>Fungi</taxon>
        <taxon>Fungi incertae sedis</taxon>
        <taxon>Chytridiomycota</taxon>
        <taxon>Chytridiomycota incertae sedis</taxon>
        <taxon>Chytridiomycetes</taxon>
        <taxon>Caulochytriales</taxon>
        <taxon>Caulochytriaceae</taxon>
        <taxon>Caulochytrium</taxon>
    </lineage>
</organism>
<keyword evidence="2" id="KW-0677">Repeat</keyword>
<keyword evidence="4" id="KW-1185">Reference proteome</keyword>
<dbReference type="GO" id="GO:0045717">
    <property type="term" value="P:negative regulation of fatty acid biosynthetic process"/>
    <property type="evidence" value="ECO:0007669"/>
    <property type="project" value="TreeGrafter"/>
</dbReference>
<sequence length="400" mass="40374">MPAAPPGHVTFTQQGPIRSVAVVPGTGEVLTASSCDIYRHRVDRVGRVLPEASASCGLLRTPQPLGGMALLDGDRLAVASGADLLLYSDAAWIDAPSDAAPDSADALPRPLAPQQTWAPEAMGLVQAPGEAALPRPTGPVRLMAAAPHAPLLATGWASGLLAVVDAVAGAAVAQWHRAAPRPTSVAWAGHDALLVADAAGRLTRLHAHAPHAAGERLLSGRDADGWGVPHAAARIACLAVNPHNPAQLATGHEDGCVRVWDQRAIRRSSGGDLGGGGGGSGGAQPLISVYDVHQGGPVWALAYVPDRPGTVASCGQDGAVQMTAVSPGAGRGAAWVSLTSDERYGGGMAAVGARPSNVLPLYSLACHPDEPWLVAAGEAGALLSVSTEPPAPASTSRHAA</sequence>
<dbReference type="SUPFAM" id="SSF50978">
    <property type="entry name" value="WD40 repeat-like"/>
    <property type="match status" value="1"/>
</dbReference>
<evidence type="ECO:0000256" key="2">
    <source>
        <dbReference type="ARBA" id="ARBA00022737"/>
    </source>
</evidence>
<evidence type="ECO:0000313" key="4">
    <source>
        <dbReference type="Proteomes" id="UP000274922"/>
    </source>
</evidence>
<evidence type="ECO:0000313" key="3">
    <source>
        <dbReference type="EMBL" id="RKO98452.1"/>
    </source>
</evidence>
<dbReference type="PANTHER" id="PTHR15574">
    <property type="entry name" value="WD REPEAT DOMAIN-CONTAINING FAMILY"/>
    <property type="match status" value="1"/>
</dbReference>